<keyword evidence="2" id="KW-1185">Reference proteome</keyword>
<evidence type="ECO:0000313" key="2">
    <source>
        <dbReference type="Proteomes" id="UP001150217"/>
    </source>
</evidence>
<organism evidence="1 2">
    <name type="scientific">Lentinula lateritia</name>
    <dbReference type="NCBI Taxonomy" id="40482"/>
    <lineage>
        <taxon>Eukaryota</taxon>
        <taxon>Fungi</taxon>
        <taxon>Dikarya</taxon>
        <taxon>Basidiomycota</taxon>
        <taxon>Agaricomycotina</taxon>
        <taxon>Agaricomycetes</taxon>
        <taxon>Agaricomycetidae</taxon>
        <taxon>Agaricales</taxon>
        <taxon>Marasmiineae</taxon>
        <taxon>Omphalotaceae</taxon>
        <taxon>Lentinula</taxon>
    </lineage>
</organism>
<proteinExistence type="predicted"/>
<name>A0ABQ8VQB6_9AGAR</name>
<accession>A0ABQ8VQB6</accession>
<protein>
    <recommendedName>
        <fullName evidence="3">GIY-YIG nuclease family protein</fullName>
    </recommendedName>
</protein>
<sequence length="212" mass="24589">MAKRGSRKLHTLYISRRSRVPSIADGPGFLYAFVDHGVFWKVGMSIDYDRRKAEWERQCPCPSRVWLPPMRVLRRRKSESLAHLLLELACFDRPRIHCFNCSKAHIEIFLIPGHCVILKDKPAKMNDIRDTFPFGYLGHRDVLMSQRPDIDDVLMSPRPDIETSQCPDVPISTTSRCPDVPTSRTPILGEIILKNLMLSTRRIFRENFNLSR</sequence>
<dbReference type="EMBL" id="JANVFT010000014">
    <property type="protein sequence ID" value="KAJ4498583.1"/>
    <property type="molecule type" value="Genomic_DNA"/>
</dbReference>
<gene>
    <name evidence="1" type="ORF">C8R41DRAFT_864484</name>
</gene>
<evidence type="ECO:0008006" key="3">
    <source>
        <dbReference type="Google" id="ProtNLM"/>
    </source>
</evidence>
<reference evidence="1" key="1">
    <citation type="submission" date="2022-08" db="EMBL/GenBank/DDBJ databases">
        <title>A Global Phylogenomic Analysis of the Shiitake Genus Lentinula.</title>
        <authorList>
            <consortium name="DOE Joint Genome Institute"/>
            <person name="Sierra-Patev S."/>
            <person name="Min B."/>
            <person name="Naranjo-Ortiz M."/>
            <person name="Looney B."/>
            <person name="Konkel Z."/>
            <person name="Slot J.C."/>
            <person name="Sakamoto Y."/>
            <person name="Steenwyk J.L."/>
            <person name="Rokas A."/>
            <person name="Carro J."/>
            <person name="Camarero S."/>
            <person name="Ferreira P."/>
            <person name="Molpeceres G."/>
            <person name="Ruiz-Duenas F.J."/>
            <person name="Serrano A."/>
            <person name="Henrissat B."/>
            <person name="Drula E."/>
            <person name="Hughes K.W."/>
            <person name="Mata J.L."/>
            <person name="Ishikawa N.K."/>
            <person name="Vargas-Isla R."/>
            <person name="Ushijima S."/>
            <person name="Smith C.A."/>
            <person name="Ahrendt S."/>
            <person name="Andreopoulos W."/>
            <person name="He G."/>
            <person name="Labutti K."/>
            <person name="Lipzen A."/>
            <person name="Ng V."/>
            <person name="Riley R."/>
            <person name="Sandor L."/>
            <person name="Barry K."/>
            <person name="Martinez A.T."/>
            <person name="Xiao Y."/>
            <person name="Gibbons J.G."/>
            <person name="Terashima K."/>
            <person name="Grigoriev I.V."/>
            <person name="Hibbett D.S."/>
        </authorList>
    </citation>
    <scope>NUCLEOTIDE SEQUENCE</scope>
    <source>
        <strain evidence="1">RHP3577 ss4</strain>
    </source>
</reference>
<comment type="caution">
    <text evidence="1">The sequence shown here is derived from an EMBL/GenBank/DDBJ whole genome shotgun (WGS) entry which is preliminary data.</text>
</comment>
<evidence type="ECO:0000313" key="1">
    <source>
        <dbReference type="EMBL" id="KAJ4498583.1"/>
    </source>
</evidence>
<dbReference type="Proteomes" id="UP001150217">
    <property type="component" value="Unassembled WGS sequence"/>
</dbReference>